<proteinExistence type="inferred from homology"/>
<dbReference type="PANTHER" id="PTHR11229:SF16">
    <property type="entry name" value="LARGE RIBOSOMAL SUBUNIT PROTEIN UL3C"/>
    <property type="match status" value="1"/>
</dbReference>
<comment type="subunit">
    <text evidence="7 9">Part of the 50S ribosomal subunit. Forms a cluster with proteins L14 and L19.</text>
</comment>
<keyword evidence="3 7" id="KW-0694">RNA-binding</keyword>
<evidence type="ECO:0000256" key="3">
    <source>
        <dbReference type="ARBA" id="ARBA00022884"/>
    </source>
</evidence>
<dbReference type="PANTHER" id="PTHR11229">
    <property type="entry name" value="50S RIBOSOMAL PROTEIN L3"/>
    <property type="match status" value="1"/>
</dbReference>
<dbReference type="Pfam" id="PF00297">
    <property type="entry name" value="Ribosomal_L3"/>
    <property type="match status" value="1"/>
</dbReference>
<dbReference type="RefSeq" id="WP_092562813.1">
    <property type="nucleotide sequence ID" value="NZ_FNQV01000005.1"/>
</dbReference>
<organism evidence="10 11">
    <name type="scientific">Bowdeniella nasicola</name>
    <dbReference type="NCBI Taxonomy" id="208480"/>
    <lineage>
        <taxon>Bacteria</taxon>
        <taxon>Bacillati</taxon>
        <taxon>Actinomycetota</taxon>
        <taxon>Actinomycetes</taxon>
        <taxon>Actinomycetales</taxon>
        <taxon>Actinomycetaceae</taxon>
        <taxon>Bowdeniella</taxon>
    </lineage>
</organism>
<protein>
    <recommendedName>
        <fullName evidence="6 7">Large ribosomal subunit protein uL3</fullName>
    </recommendedName>
</protein>
<dbReference type="PROSITE" id="PS00474">
    <property type="entry name" value="RIBOSOMAL_L3"/>
    <property type="match status" value="1"/>
</dbReference>
<comment type="function">
    <text evidence="7 9">One of the primary rRNA binding proteins, it binds directly near the 3'-end of the 23S rRNA, where it nucleates assembly of the 50S subunit.</text>
</comment>
<dbReference type="Gene3D" id="2.40.30.10">
    <property type="entry name" value="Translation factors"/>
    <property type="match status" value="1"/>
</dbReference>
<dbReference type="NCBIfam" id="TIGR03625">
    <property type="entry name" value="L3_bact"/>
    <property type="match status" value="1"/>
</dbReference>
<evidence type="ECO:0000256" key="1">
    <source>
        <dbReference type="ARBA" id="ARBA00006540"/>
    </source>
</evidence>
<comment type="similarity">
    <text evidence="1 7 8">Belongs to the universal ribosomal protein uL3 family.</text>
</comment>
<evidence type="ECO:0000256" key="4">
    <source>
        <dbReference type="ARBA" id="ARBA00022980"/>
    </source>
</evidence>
<keyword evidence="5 7" id="KW-0687">Ribonucleoprotein</keyword>
<dbReference type="HAMAP" id="MF_01325_B">
    <property type="entry name" value="Ribosomal_uL3_B"/>
    <property type="match status" value="1"/>
</dbReference>
<reference evidence="11" key="1">
    <citation type="submission" date="2016-10" db="EMBL/GenBank/DDBJ databases">
        <authorList>
            <person name="Varghese N."/>
            <person name="Submissions S."/>
        </authorList>
    </citation>
    <scope>NUCLEOTIDE SEQUENCE [LARGE SCALE GENOMIC DNA]</scope>
    <source>
        <strain evidence="11">KPR-1</strain>
    </source>
</reference>
<keyword evidence="11" id="KW-1185">Reference proteome</keyword>
<dbReference type="InterPro" id="IPR019927">
    <property type="entry name" value="Ribosomal_uL3_bac/org-type"/>
</dbReference>
<sequence>MTTITQPEAGKAVKALVGSKLGMTQVWDDEARLVPVTVIKVDTNVVTQVRTLDVDGYQAVQVAAGEIDPRKVTQPLKGHFAKAGVTPRRTVLEIRTSDADNYSAGQEIGLDTFAAGELVDVTGTSRGKGFAGVMKRHGFGGGPASHGAHKIHRKPGSIGGCATPGRVFRGMRMAGRMGNERTTVQNLTIHAIDEENGYVLLSGAVPGAKGATVVIRNAAKGA</sequence>
<dbReference type="FunFam" id="2.40.30.10:FF:000004">
    <property type="entry name" value="50S ribosomal protein L3"/>
    <property type="match status" value="1"/>
</dbReference>
<keyword evidence="2 7" id="KW-0699">rRNA-binding</keyword>
<dbReference type="InterPro" id="IPR019926">
    <property type="entry name" value="Ribosomal_uL3_CS"/>
</dbReference>
<evidence type="ECO:0000256" key="5">
    <source>
        <dbReference type="ARBA" id="ARBA00023274"/>
    </source>
</evidence>
<dbReference type="FunFam" id="3.30.160.810:FF:000001">
    <property type="entry name" value="50S ribosomal protein L3"/>
    <property type="match status" value="1"/>
</dbReference>
<evidence type="ECO:0000313" key="10">
    <source>
        <dbReference type="EMBL" id="SEA12228.1"/>
    </source>
</evidence>
<evidence type="ECO:0000256" key="2">
    <source>
        <dbReference type="ARBA" id="ARBA00022730"/>
    </source>
</evidence>
<evidence type="ECO:0000256" key="6">
    <source>
        <dbReference type="ARBA" id="ARBA00035243"/>
    </source>
</evidence>
<dbReference type="Gene3D" id="3.30.160.810">
    <property type="match status" value="1"/>
</dbReference>
<dbReference type="InterPro" id="IPR000597">
    <property type="entry name" value="Ribosomal_uL3"/>
</dbReference>
<dbReference type="EMBL" id="FNQV01000005">
    <property type="protein sequence ID" value="SEA12228.1"/>
    <property type="molecule type" value="Genomic_DNA"/>
</dbReference>
<dbReference type="GO" id="GO:0006412">
    <property type="term" value="P:translation"/>
    <property type="evidence" value="ECO:0007669"/>
    <property type="project" value="UniProtKB-UniRule"/>
</dbReference>
<dbReference type="GO" id="GO:0019843">
    <property type="term" value="F:rRNA binding"/>
    <property type="evidence" value="ECO:0007669"/>
    <property type="project" value="UniProtKB-UniRule"/>
</dbReference>
<name>A0A1H3YMH1_9ACTO</name>
<dbReference type="SUPFAM" id="SSF50447">
    <property type="entry name" value="Translation proteins"/>
    <property type="match status" value="1"/>
</dbReference>
<dbReference type="InterPro" id="IPR009000">
    <property type="entry name" value="Transl_B-barrel_sf"/>
</dbReference>
<accession>A0A1H3YMH1</accession>
<gene>
    <name evidence="7" type="primary">rplC</name>
    <name evidence="10" type="ORF">SAMN02910418_00922</name>
</gene>
<dbReference type="GO" id="GO:0022625">
    <property type="term" value="C:cytosolic large ribosomal subunit"/>
    <property type="evidence" value="ECO:0007669"/>
    <property type="project" value="TreeGrafter"/>
</dbReference>
<dbReference type="OrthoDB" id="9806135at2"/>
<keyword evidence="4 7" id="KW-0689">Ribosomal protein</keyword>
<evidence type="ECO:0000256" key="9">
    <source>
        <dbReference type="RuleBase" id="RU003906"/>
    </source>
</evidence>
<evidence type="ECO:0000313" key="11">
    <source>
        <dbReference type="Proteomes" id="UP000199288"/>
    </source>
</evidence>
<evidence type="ECO:0000256" key="8">
    <source>
        <dbReference type="RuleBase" id="RU003905"/>
    </source>
</evidence>
<dbReference type="AlphaFoldDB" id="A0A1H3YMH1"/>
<dbReference type="Proteomes" id="UP000199288">
    <property type="component" value="Unassembled WGS sequence"/>
</dbReference>
<dbReference type="GO" id="GO:0003735">
    <property type="term" value="F:structural constituent of ribosome"/>
    <property type="evidence" value="ECO:0007669"/>
    <property type="project" value="UniProtKB-UniRule"/>
</dbReference>
<evidence type="ECO:0000256" key="7">
    <source>
        <dbReference type="HAMAP-Rule" id="MF_01325"/>
    </source>
</evidence>